<keyword evidence="4" id="KW-0479">Metal-binding</keyword>
<dbReference type="STRING" id="1768.B1T50_21925"/>
<evidence type="ECO:0000256" key="7">
    <source>
        <dbReference type="ARBA" id="ARBA00038093"/>
    </source>
</evidence>
<dbReference type="GO" id="GO:0046872">
    <property type="term" value="F:metal ion binding"/>
    <property type="evidence" value="ECO:0007669"/>
    <property type="project" value="UniProtKB-KW"/>
</dbReference>
<evidence type="ECO:0000313" key="12">
    <source>
        <dbReference type="Proteomes" id="UP000189229"/>
    </source>
</evidence>
<dbReference type="PANTHER" id="PTHR33653:SF1">
    <property type="entry name" value="RIBONUCLEASE VAPC2"/>
    <property type="match status" value="1"/>
</dbReference>
<evidence type="ECO:0000256" key="3">
    <source>
        <dbReference type="ARBA" id="ARBA00022722"/>
    </source>
</evidence>
<evidence type="ECO:0000256" key="4">
    <source>
        <dbReference type="ARBA" id="ARBA00022723"/>
    </source>
</evidence>
<dbReference type="InterPro" id="IPR050556">
    <property type="entry name" value="Type_II_TA_system_RNase"/>
</dbReference>
<evidence type="ECO:0000256" key="2">
    <source>
        <dbReference type="ARBA" id="ARBA00022649"/>
    </source>
</evidence>
<dbReference type="EMBL" id="MVBN01000001">
    <property type="protein sequence ID" value="OOK83354.1"/>
    <property type="molecule type" value="Genomic_DNA"/>
</dbReference>
<keyword evidence="5" id="KW-0378">Hydrolase</keyword>
<dbReference type="PANTHER" id="PTHR33653">
    <property type="entry name" value="RIBONUCLEASE VAPC2"/>
    <property type="match status" value="1"/>
</dbReference>
<dbReference type="SUPFAM" id="SSF88723">
    <property type="entry name" value="PIN domain-like"/>
    <property type="match status" value="1"/>
</dbReference>
<accession>A0A1V3XRD1</accession>
<sequence>MHSSLVAGTLVDSNVLLDLFTEDPRWCDWSETQLADALDRGPTLINPIIYSEISIGFERIEELQRALPTELEREDLPWEAAFLAGKCFLEYRRRQGQKRSPLPDFYIGAHAAVTGRALLTRDPRRYRSFFPRLELISP</sequence>
<organism evidence="9 12">
    <name type="scientific">Mycobacterium kansasii</name>
    <dbReference type="NCBI Taxonomy" id="1768"/>
    <lineage>
        <taxon>Bacteria</taxon>
        <taxon>Bacillati</taxon>
        <taxon>Actinomycetota</taxon>
        <taxon>Actinomycetes</taxon>
        <taxon>Mycobacteriales</taxon>
        <taxon>Mycobacteriaceae</taxon>
        <taxon>Mycobacterium</taxon>
    </lineage>
</organism>
<dbReference type="Proteomes" id="UP000188532">
    <property type="component" value="Unassembled WGS sequence"/>
</dbReference>
<dbReference type="GO" id="GO:0016787">
    <property type="term" value="F:hydrolase activity"/>
    <property type="evidence" value="ECO:0007669"/>
    <property type="project" value="UniProtKB-KW"/>
</dbReference>
<evidence type="ECO:0000313" key="11">
    <source>
        <dbReference type="Proteomes" id="UP000188532"/>
    </source>
</evidence>
<dbReference type="InterPro" id="IPR029060">
    <property type="entry name" value="PIN-like_dom_sf"/>
</dbReference>
<keyword evidence="2" id="KW-1277">Toxin-antitoxin system</keyword>
<dbReference type="Gene3D" id="3.40.50.1010">
    <property type="entry name" value="5'-nuclease"/>
    <property type="match status" value="1"/>
</dbReference>
<dbReference type="InterPro" id="IPR002716">
    <property type="entry name" value="PIN_dom"/>
</dbReference>
<comment type="cofactor">
    <cofactor evidence="1">
        <name>Mg(2+)</name>
        <dbReference type="ChEBI" id="CHEBI:18420"/>
    </cofactor>
</comment>
<gene>
    <name evidence="10" type="ORF">BZL29_0598</name>
    <name evidence="9" type="ORF">BZL30_1351</name>
</gene>
<dbReference type="CDD" id="cd09854">
    <property type="entry name" value="PIN_VapC-like"/>
    <property type="match status" value="1"/>
</dbReference>
<evidence type="ECO:0000259" key="8">
    <source>
        <dbReference type="Pfam" id="PF01850"/>
    </source>
</evidence>
<evidence type="ECO:0000313" key="9">
    <source>
        <dbReference type="EMBL" id="OOK81739.1"/>
    </source>
</evidence>
<evidence type="ECO:0000256" key="5">
    <source>
        <dbReference type="ARBA" id="ARBA00022801"/>
    </source>
</evidence>
<comment type="caution">
    <text evidence="9">The sequence shown here is derived from an EMBL/GenBank/DDBJ whole genome shotgun (WGS) entry which is preliminary data.</text>
</comment>
<dbReference type="EMBL" id="MVBM01000001">
    <property type="protein sequence ID" value="OOK81739.1"/>
    <property type="molecule type" value="Genomic_DNA"/>
</dbReference>
<dbReference type="Proteomes" id="UP000189229">
    <property type="component" value="Unassembled WGS sequence"/>
</dbReference>
<dbReference type="GO" id="GO:0004518">
    <property type="term" value="F:nuclease activity"/>
    <property type="evidence" value="ECO:0007669"/>
    <property type="project" value="UniProtKB-KW"/>
</dbReference>
<evidence type="ECO:0000256" key="1">
    <source>
        <dbReference type="ARBA" id="ARBA00001946"/>
    </source>
</evidence>
<keyword evidence="6" id="KW-0460">Magnesium</keyword>
<name>A0A1V3XRD1_MYCKA</name>
<evidence type="ECO:0000256" key="6">
    <source>
        <dbReference type="ARBA" id="ARBA00022842"/>
    </source>
</evidence>
<reference evidence="11 12" key="1">
    <citation type="submission" date="2017-02" db="EMBL/GenBank/DDBJ databases">
        <title>Complete genome sequences of Mycobacterium kansasii strains isolated from rhesus macaques.</title>
        <authorList>
            <person name="Panda A."/>
            <person name="Nagaraj S."/>
            <person name="Zhao X."/>
            <person name="Tettelin H."/>
            <person name="Detolla L.J."/>
        </authorList>
    </citation>
    <scope>NUCLEOTIDE SEQUENCE [LARGE SCALE GENOMIC DNA]</scope>
    <source>
        <strain evidence="10 11">11-3469</strain>
        <strain evidence="9 12">11-3813</strain>
    </source>
</reference>
<dbReference type="Pfam" id="PF01850">
    <property type="entry name" value="PIN"/>
    <property type="match status" value="1"/>
</dbReference>
<evidence type="ECO:0000313" key="10">
    <source>
        <dbReference type="EMBL" id="OOK83354.1"/>
    </source>
</evidence>
<protein>
    <submittedName>
        <fullName evidence="9">PIN domain protein</fullName>
    </submittedName>
</protein>
<feature type="domain" description="PIN" evidence="8">
    <location>
        <begin position="10"/>
        <end position="124"/>
    </location>
</feature>
<proteinExistence type="inferred from homology"/>
<keyword evidence="3" id="KW-0540">Nuclease</keyword>
<comment type="similarity">
    <text evidence="7">Belongs to the PINc/VapC protein family.</text>
</comment>
<dbReference type="AlphaFoldDB" id="A0A1V3XRD1"/>